<dbReference type="InterPro" id="IPR050671">
    <property type="entry name" value="CD300_family_receptors"/>
</dbReference>
<dbReference type="SMART" id="SM00409">
    <property type="entry name" value="IG"/>
    <property type="match status" value="1"/>
</dbReference>
<keyword evidence="4 6" id="KW-0472">Membrane</keyword>
<dbReference type="Pfam" id="PF07686">
    <property type="entry name" value="V-set"/>
    <property type="match status" value="1"/>
</dbReference>
<evidence type="ECO:0000256" key="7">
    <source>
        <dbReference type="SAM" id="SignalP"/>
    </source>
</evidence>
<keyword evidence="2 6" id="KW-0812">Transmembrane</keyword>
<evidence type="ECO:0000256" key="5">
    <source>
        <dbReference type="ARBA" id="ARBA00023157"/>
    </source>
</evidence>
<dbReference type="InterPro" id="IPR013783">
    <property type="entry name" value="Ig-like_fold"/>
</dbReference>
<keyword evidence="6" id="KW-1133">Transmembrane helix</keyword>
<dbReference type="Gene3D" id="2.60.40.10">
    <property type="entry name" value="Immunoglobulins"/>
    <property type="match status" value="1"/>
</dbReference>
<dbReference type="CDD" id="cd05716">
    <property type="entry name" value="IgV_pIgR_like"/>
    <property type="match status" value="1"/>
</dbReference>
<name>A0A663DUN7_AQUCH</name>
<dbReference type="InterPro" id="IPR003599">
    <property type="entry name" value="Ig_sub"/>
</dbReference>
<feature type="signal peptide" evidence="7">
    <location>
        <begin position="1"/>
        <end position="18"/>
    </location>
</feature>
<dbReference type="InterPro" id="IPR013106">
    <property type="entry name" value="Ig_V-set"/>
</dbReference>
<reference evidence="9" key="2">
    <citation type="submission" date="2025-09" db="UniProtKB">
        <authorList>
            <consortium name="Ensembl"/>
        </authorList>
    </citation>
    <scope>IDENTIFICATION</scope>
</reference>
<proteinExistence type="predicted"/>
<dbReference type="InParanoid" id="A0A663DUN7"/>
<keyword evidence="5" id="KW-1015">Disulfide bond</keyword>
<evidence type="ECO:0000313" key="10">
    <source>
        <dbReference type="Proteomes" id="UP000472275"/>
    </source>
</evidence>
<dbReference type="GO" id="GO:0004888">
    <property type="term" value="F:transmembrane signaling receptor activity"/>
    <property type="evidence" value="ECO:0007669"/>
    <property type="project" value="TreeGrafter"/>
</dbReference>
<dbReference type="PANTHER" id="PTHR11860:SF87">
    <property type="entry name" value="CMRF35-LIKE MOLECULE 8"/>
    <property type="match status" value="1"/>
</dbReference>
<accession>A0A663DUN7</accession>
<feature type="transmembrane region" description="Helical" evidence="6">
    <location>
        <begin position="173"/>
        <end position="194"/>
    </location>
</feature>
<evidence type="ECO:0000256" key="3">
    <source>
        <dbReference type="ARBA" id="ARBA00022729"/>
    </source>
</evidence>
<feature type="chain" id="PRO_5025347539" evidence="7">
    <location>
        <begin position="19"/>
        <end position="278"/>
    </location>
</feature>
<evidence type="ECO:0000313" key="9">
    <source>
        <dbReference type="Ensembl" id="ENSACCP00020003705.1"/>
    </source>
</evidence>
<evidence type="ECO:0000256" key="4">
    <source>
        <dbReference type="ARBA" id="ARBA00023136"/>
    </source>
</evidence>
<dbReference type="Proteomes" id="UP000472275">
    <property type="component" value="Chromosome 5"/>
</dbReference>
<dbReference type="RefSeq" id="XP_029872114.1">
    <property type="nucleotide sequence ID" value="XM_030016254.2"/>
</dbReference>
<dbReference type="GeneID" id="115342229"/>
<gene>
    <name evidence="9" type="primary">LOC115342229</name>
</gene>
<evidence type="ECO:0000256" key="1">
    <source>
        <dbReference type="ARBA" id="ARBA00004370"/>
    </source>
</evidence>
<evidence type="ECO:0000256" key="2">
    <source>
        <dbReference type="ARBA" id="ARBA00022692"/>
    </source>
</evidence>
<dbReference type="PANTHER" id="PTHR11860">
    <property type="entry name" value="POLYMERIC-IMMUNOGLOBULIN RECEPTOR"/>
    <property type="match status" value="1"/>
</dbReference>
<evidence type="ECO:0000259" key="8">
    <source>
        <dbReference type="SMART" id="SM00409"/>
    </source>
</evidence>
<dbReference type="GO" id="GO:0005886">
    <property type="term" value="C:plasma membrane"/>
    <property type="evidence" value="ECO:0007669"/>
    <property type="project" value="TreeGrafter"/>
</dbReference>
<reference evidence="9" key="1">
    <citation type="submission" date="2025-08" db="UniProtKB">
        <authorList>
            <consortium name="Ensembl"/>
        </authorList>
    </citation>
    <scope>IDENTIFICATION</scope>
</reference>
<comment type="subcellular location">
    <subcellularLocation>
        <location evidence="1">Membrane</location>
    </subcellularLocation>
</comment>
<protein>
    <submittedName>
        <fullName evidence="9">CMRF35-like molecule 3</fullName>
    </submittedName>
</protein>
<evidence type="ECO:0000256" key="6">
    <source>
        <dbReference type="SAM" id="Phobius"/>
    </source>
</evidence>
<keyword evidence="3 7" id="KW-0732">Signal</keyword>
<keyword evidence="10" id="KW-1185">Reference proteome</keyword>
<dbReference type="AlphaFoldDB" id="A0A663DUN7"/>
<dbReference type="GeneTree" id="ENSGT00940000154332"/>
<organism evidence="9 10">
    <name type="scientific">Aquila chrysaetos chrysaetos</name>
    <dbReference type="NCBI Taxonomy" id="223781"/>
    <lineage>
        <taxon>Eukaryota</taxon>
        <taxon>Metazoa</taxon>
        <taxon>Chordata</taxon>
        <taxon>Craniata</taxon>
        <taxon>Vertebrata</taxon>
        <taxon>Euteleostomi</taxon>
        <taxon>Archelosauria</taxon>
        <taxon>Archosauria</taxon>
        <taxon>Dinosauria</taxon>
        <taxon>Saurischia</taxon>
        <taxon>Theropoda</taxon>
        <taxon>Coelurosauria</taxon>
        <taxon>Aves</taxon>
        <taxon>Neognathae</taxon>
        <taxon>Neoaves</taxon>
        <taxon>Telluraves</taxon>
        <taxon>Accipitrimorphae</taxon>
        <taxon>Accipitriformes</taxon>
        <taxon>Accipitridae</taxon>
        <taxon>Accipitrinae</taxon>
        <taxon>Aquila</taxon>
    </lineage>
</organism>
<dbReference type="Ensembl" id="ENSACCT00020003849.1">
    <property type="protein sequence ID" value="ENSACCP00020003705.1"/>
    <property type="gene ID" value="ENSACCG00020002529.1"/>
</dbReference>
<dbReference type="FunFam" id="2.60.40.10:FF:000370">
    <property type="entry name" value="CMRF35-like molecule 1"/>
    <property type="match status" value="1"/>
</dbReference>
<feature type="domain" description="Immunoglobulin" evidence="8">
    <location>
        <begin position="22"/>
        <end position="123"/>
    </location>
</feature>
<sequence length="278" mass="31228">MRENLLVWTWILLPGCWALRGPAEVSGFPGGSVEVPCEYEPKLVDANKYWCRGSSWFSCSILVQTTAPGDKARGDRVSLQDDPSRHVFVVTMENLSMEDGDQYWCGIQVAWYDPMFPVMVSVLPVPKTTHYDFHTTQGEEATSAPTFPWTLLELENTTSTPKVRSLQADTPNLLVLVLTPSAALVLVLGIIVCCRMRRASLKRSGARAAERKRSKEDLQVTASWERADASNNIYINMELSSPEDDYENSPAKWQDFEKGDKVSVSRASELQPIYMNTR</sequence>
<dbReference type="SUPFAM" id="SSF48726">
    <property type="entry name" value="Immunoglobulin"/>
    <property type="match status" value="1"/>
</dbReference>
<dbReference type="InterPro" id="IPR036179">
    <property type="entry name" value="Ig-like_dom_sf"/>
</dbReference>